<organism evidence="2">
    <name type="scientific">uncultured Caudovirales phage</name>
    <dbReference type="NCBI Taxonomy" id="2100421"/>
    <lineage>
        <taxon>Viruses</taxon>
        <taxon>Duplodnaviria</taxon>
        <taxon>Heunggongvirae</taxon>
        <taxon>Uroviricota</taxon>
        <taxon>Caudoviricetes</taxon>
        <taxon>Peduoviridae</taxon>
        <taxon>Maltschvirus</taxon>
        <taxon>Maltschvirus maltsch</taxon>
    </lineage>
</organism>
<evidence type="ECO:0000256" key="1">
    <source>
        <dbReference type="SAM" id="MobiDB-lite"/>
    </source>
</evidence>
<feature type="compositionally biased region" description="Polar residues" evidence="1">
    <location>
        <begin position="1"/>
        <end position="16"/>
    </location>
</feature>
<evidence type="ECO:0000313" key="2">
    <source>
        <dbReference type="EMBL" id="CAB4138403.1"/>
    </source>
</evidence>
<dbReference type="EMBL" id="LR796344">
    <property type="protein sequence ID" value="CAB4138403.1"/>
    <property type="molecule type" value="Genomic_DNA"/>
</dbReference>
<feature type="region of interest" description="Disordered" evidence="1">
    <location>
        <begin position="1"/>
        <end position="20"/>
    </location>
</feature>
<accession>A0A6J5LYZ7</accession>
<sequence length="347" mass="37072">MGKSKPQTVTQTTSVPEESKPFLYGEKGILPRARALSEQPLNLPDYRVAGLSQPQRQAFAVAQSGIGGYMPALTQGAQATQGGIGAISRGMGIIPGALSAAMPYQRGSAAMGYGSTQGYNPSMAYRDYMNPYIEDVIQQTERDISRQGKIQEQQLRSQAVGQGAFGGSRSALAERELGRNIAEQQARTASNLRASGYEQAQQQAQQAFEQQQQRQAEYARLLGSLGTEYGQLGIQGAGQIGNLAQGLGGLGAQMASLGELGQQLNIRDVGTLMDIGNVQQQQQQAVLDAQRQNAYQRTMAPYQQLGFYSDIYQGLPVGQTQTTTQPGPSTISQIGGLAYGLASLGRR</sequence>
<reference evidence="2" key="1">
    <citation type="submission" date="2020-04" db="EMBL/GenBank/DDBJ databases">
        <authorList>
            <person name="Chiriac C."/>
            <person name="Salcher M."/>
            <person name="Ghai R."/>
            <person name="Kavagutti S V."/>
        </authorList>
    </citation>
    <scope>NUCLEOTIDE SEQUENCE</scope>
</reference>
<protein>
    <submittedName>
        <fullName evidence="2">Uncharacterized protein</fullName>
    </submittedName>
</protein>
<name>A0A6J5LYZ7_9CAUD</name>
<gene>
    <name evidence="2" type="ORF">UFOVP330_35</name>
</gene>
<proteinExistence type="predicted"/>